<sequence>MVARTPTIVAGSMGFDRTGRNAVDWRPGKVFRVAFDLAEASEHPRVCFIATAGGDPERRIAGFYGAFAGSGVECSHLTLFEMPNVEDVAAHLLAQDMIWVDRGSLVNLVAIWKSHRLPEVLKDCWQAGVVLGGESAGSLCWHTGGSTDSFGPKIQAAEGIGFLPYSNAVHYSHRKKAHKRLIAEGALDDGYATDAGAALVYRGTELAEVVADRKDAYGYHLARNDAGQVVEKRIEPRPLS</sequence>
<evidence type="ECO:0000256" key="2">
    <source>
        <dbReference type="ARBA" id="ARBA00022670"/>
    </source>
</evidence>
<keyword evidence="6" id="KW-1185">Reference proteome</keyword>
<reference evidence="6" key="1">
    <citation type="submission" date="2019-04" db="EMBL/GenBank/DDBJ databases">
        <title>Nocardioides xinjiangensis sp. nov.</title>
        <authorList>
            <person name="Liu S."/>
        </authorList>
    </citation>
    <scope>NUCLEOTIDE SEQUENCE [LARGE SCALE GENOMIC DNA]</scope>
    <source>
        <strain evidence="6">18</strain>
    </source>
</reference>
<dbReference type="GO" id="GO:0008236">
    <property type="term" value="F:serine-type peptidase activity"/>
    <property type="evidence" value="ECO:0007669"/>
    <property type="project" value="UniProtKB-KW"/>
</dbReference>
<dbReference type="Gene3D" id="3.40.50.880">
    <property type="match status" value="1"/>
</dbReference>
<dbReference type="Proteomes" id="UP000308760">
    <property type="component" value="Unassembled WGS sequence"/>
</dbReference>
<dbReference type="InterPro" id="IPR005320">
    <property type="entry name" value="Peptidase_S51"/>
</dbReference>
<proteinExistence type="inferred from homology"/>
<dbReference type="Pfam" id="PF03575">
    <property type="entry name" value="Peptidase_S51"/>
    <property type="match status" value="1"/>
</dbReference>
<accession>A0A4S8QKY1</accession>
<dbReference type="OrthoDB" id="9778515at2"/>
<dbReference type="AlphaFoldDB" id="A0A4S8QKY1"/>
<keyword evidence="4" id="KW-0720">Serine protease</keyword>
<evidence type="ECO:0000313" key="5">
    <source>
        <dbReference type="EMBL" id="THV41384.1"/>
    </source>
</evidence>
<protein>
    <submittedName>
        <fullName evidence="5">Peptidase E</fullName>
    </submittedName>
</protein>
<organism evidence="5 6">
    <name type="scientific">Glycomyces buryatensis</name>
    <dbReference type="NCBI Taxonomy" id="2570927"/>
    <lineage>
        <taxon>Bacteria</taxon>
        <taxon>Bacillati</taxon>
        <taxon>Actinomycetota</taxon>
        <taxon>Actinomycetes</taxon>
        <taxon>Glycomycetales</taxon>
        <taxon>Glycomycetaceae</taxon>
        <taxon>Glycomyces</taxon>
    </lineage>
</organism>
<evidence type="ECO:0000313" key="6">
    <source>
        <dbReference type="Proteomes" id="UP000308760"/>
    </source>
</evidence>
<dbReference type="InterPro" id="IPR029062">
    <property type="entry name" value="Class_I_gatase-like"/>
</dbReference>
<evidence type="ECO:0000256" key="1">
    <source>
        <dbReference type="ARBA" id="ARBA00006534"/>
    </source>
</evidence>
<reference evidence="5 6" key="2">
    <citation type="submission" date="2019-05" db="EMBL/GenBank/DDBJ databases">
        <title>Glycomyces buryatensis sp. nov.</title>
        <authorList>
            <person name="Nikitina E."/>
        </authorList>
    </citation>
    <scope>NUCLEOTIDE SEQUENCE [LARGE SCALE GENOMIC DNA]</scope>
    <source>
        <strain evidence="5 6">18</strain>
    </source>
</reference>
<dbReference type="SUPFAM" id="SSF52317">
    <property type="entry name" value="Class I glutamine amidotransferase-like"/>
    <property type="match status" value="1"/>
</dbReference>
<comment type="caution">
    <text evidence="5">The sequence shown here is derived from an EMBL/GenBank/DDBJ whole genome shotgun (WGS) entry which is preliminary data.</text>
</comment>
<dbReference type="CDD" id="cd03146">
    <property type="entry name" value="GAT1_Peptidase_E"/>
    <property type="match status" value="1"/>
</dbReference>
<dbReference type="PANTHER" id="PTHR20842">
    <property type="entry name" value="PROTEASE S51 ALPHA-ASPARTYL DIPEPTIDASE"/>
    <property type="match status" value="1"/>
</dbReference>
<gene>
    <name evidence="5" type="ORF">FAB82_11995</name>
</gene>
<dbReference type="PANTHER" id="PTHR20842:SF0">
    <property type="entry name" value="ALPHA-ASPARTYL DIPEPTIDASE"/>
    <property type="match status" value="1"/>
</dbReference>
<name>A0A4S8QKY1_9ACTN</name>
<dbReference type="GO" id="GO:0006508">
    <property type="term" value="P:proteolysis"/>
    <property type="evidence" value="ECO:0007669"/>
    <property type="project" value="UniProtKB-KW"/>
</dbReference>
<keyword evidence="3" id="KW-0378">Hydrolase</keyword>
<evidence type="ECO:0000256" key="3">
    <source>
        <dbReference type="ARBA" id="ARBA00022801"/>
    </source>
</evidence>
<dbReference type="RefSeq" id="WP_136534782.1">
    <property type="nucleotide sequence ID" value="NZ_STGY01000045.1"/>
</dbReference>
<comment type="similarity">
    <text evidence="1">Belongs to the peptidase S51 family.</text>
</comment>
<keyword evidence="2" id="KW-0645">Protease</keyword>
<evidence type="ECO:0000256" key="4">
    <source>
        <dbReference type="ARBA" id="ARBA00022825"/>
    </source>
</evidence>
<dbReference type="EMBL" id="STGY01000045">
    <property type="protein sequence ID" value="THV41384.1"/>
    <property type="molecule type" value="Genomic_DNA"/>
</dbReference>